<reference evidence="1 2" key="1">
    <citation type="submission" date="2018-10" db="EMBL/GenBank/DDBJ databases">
        <title>A high-quality apple genome assembly.</title>
        <authorList>
            <person name="Hu J."/>
        </authorList>
    </citation>
    <scope>NUCLEOTIDE SEQUENCE [LARGE SCALE GENOMIC DNA]</scope>
    <source>
        <strain evidence="2">cv. HFTH1</strain>
        <tissue evidence="1">Young leaf</tissue>
    </source>
</reference>
<dbReference type="PANTHER" id="PTHR35288:SF1">
    <property type="entry name" value="TAIL FIBER"/>
    <property type="match status" value="1"/>
</dbReference>
<keyword evidence="2" id="KW-1185">Reference proteome</keyword>
<gene>
    <name evidence="1" type="ORF">DVH24_023189</name>
</gene>
<evidence type="ECO:0000313" key="1">
    <source>
        <dbReference type="EMBL" id="RXI09045.1"/>
    </source>
</evidence>
<evidence type="ECO:0000313" key="2">
    <source>
        <dbReference type="Proteomes" id="UP000290289"/>
    </source>
</evidence>
<dbReference type="AlphaFoldDB" id="A0A498KTJ6"/>
<name>A0A498KTJ6_MALDO</name>
<accession>A0A498KTJ6</accession>
<organism evidence="1 2">
    <name type="scientific">Malus domestica</name>
    <name type="common">Apple</name>
    <name type="synonym">Pyrus malus</name>
    <dbReference type="NCBI Taxonomy" id="3750"/>
    <lineage>
        <taxon>Eukaryota</taxon>
        <taxon>Viridiplantae</taxon>
        <taxon>Streptophyta</taxon>
        <taxon>Embryophyta</taxon>
        <taxon>Tracheophyta</taxon>
        <taxon>Spermatophyta</taxon>
        <taxon>Magnoliopsida</taxon>
        <taxon>eudicotyledons</taxon>
        <taxon>Gunneridae</taxon>
        <taxon>Pentapetalae</taxon>
        <taxon>rosids</taxon>
        <taxon>fabids</taxon>
        <taxon>Rosales</taxon>
        <taxon>Rosaceae</taxon>
        <taxon>Amygdaloideae</taxon>
        <taxon>Maleae</taxon>
        <taxon>Malus</taxon>
    </lineage>
</organism>
<proteinExistence type="predicted"/>
<protein>
    <submittedName>
        <fullName evidence="1">Uncharacterized protein</fullName>
    </submittedName>
</protein>
<dbReference type="EMBL" id="RDQH01000327">
    <property type="protein sequence ID" value="RXI09045.1"/>
    <property type="molecule type" value="Genomic_DNA"/>
</dbReference>
<dbReference type="PANTHER" id="PTHR35288">
    <property type="entry name" value="TAIL FIBER"/>
    <property type="match status" value="1"/>
</dbReference>
<comment type="caution">
    <text evidence="1">The sequence shown here is derived from an EMBL/GenBank/DDBJ whole genome shotgun (WGS) entry which is preliminary data.</text>
</comment>
<dbReference type="Proteomes" id="UP000290289">
    <property type="component" value="Chromosome 1"/>
</dbReference>
<sequence length="124" mass="13465">MWSTVYALKRQGRTLYDAIGKSEPISEFESYGYSSFCFSGVNDEGLRLGSLECIVPCRSGMCTAPLHVTSSQLIVSVIFPVTAIKTLLYSGAVATGLAKNMTVQIWNNLLDIYNLTSAKEASPV</sequence>